<protein>
    <submittedName>
        <fullName evidence="1">Uncharacterized protein</fullName>
    </submittedName>
</protein>
<dbReference type="Proteomes" id="UP000824120">
    <property type="component" value="Chromosome 2"/>
</dbReference>
<proteinExistence type="predicted"/>
<dbReference type="OrthoDB" id="8013251at2759"/>
<keyword evidence="2" id="KW-1185">Reference proteome</keyword>
<reference evidence="1 2" key="1">
    <citation type="submission" date="2020-09" db="EMBL/GenBank/DDBJ databases">
        <title>De no assembly of potato wild relative species, Solanum commersonii.</title>
        <authorList>
            <person name="Cho K."/>
        </authorList>
    </citation>
    <scope>NUCLEOTIDE SEQUENCE [LARGE SCALE GENOMIC DNA]</scope>
    <source>
        <strain evidence="1">LZ3.2</strain>
        <tissue evidence="1">Leaf</tissue>
    </source>
</reference>
<organism evidence="1 2">
    <name type="scientific">Solanum commersonii</name>
    <name type="common">Commerson's wild potato</name>
    <name type="synonym">Commerson's nightshade</name>
    <dbReference type="NCBI Taxonomy" id="4109"/>
    <lineage>
        <taxon>Eukaryota</taxon>
        <taxon>Viridiplantae</taxon>
        <taxon>Streptophyta</taxon>
        <taxon>Embryophyta</taxon>
        <taxon>Tracheophyta</taxon>
        <taxon>Spermatophyta</taxon>
        <taxon>Magnoliopsida</taxon>
        <taxon>eudicotyledons</taxon>
        <taxon>Gunneridae</taxon>
        <taxon>Pentapetalae</taxon>
        <taxon>asterids</taxon>
        <taxon>lamiids</taxon>
        <taxon>Solanales</taxon>
        <taxon>Solanaceae</taxon>
        <taxon>Solanoideae</taxon>
        <taxon>Solaneae</taxon>
        <taxon>Solanum</taxon>
    </lineage>
</organism>
<evidence type="ECO:0000313" key="1">
    <source>
        <dbReference type="EMBL" id="KAG5627890.1"/>
    </source>
</evidence>
<dbReference type="EMBL" id="JACXVP010000002">
    <property type="protein sequence ID" value="KAG5627890.1"/>
    <property type="molecule type" value="Genomic_DNA"/>
</dbReference>
<dbReference type="AlphaFoldDB" id="A0A9J6AUI2"/>
<name>A0A9J6AUI2_SOLCO</name>
<comment type="caution">
    <text evidence="1">The sequence shown here is derived from an EMBL/GenBank/DDBJ whole genome shotgun (WGS) entry which is preliminary data.</text>
</comment>
<sequence length="78" mass="9122">MLKSTFLYYPNTTKVLQRHFDIKTPKTSKSKLALIQGNGEIDDDVMDHNGVRWVKWRLASGCRLIRMYYKNLNVSSTK</sequence>
<accession>A0A9J6AUI2</accession>
<gene>
    <name evidence="1" type="ORF">H5410_013108</name>
</gene>
<evidence type="ECO:0000313" key="2">
    <source>
        <dbReference type="Proteomes" id="UP000824120"/>
    </source>
</evidence>